<dbReference type="Proteomes" id="UP000184188">
    <property type="component" value="Unassembled WGS sequence"/>
</dbReference>
<dbReference type="Pfam" id="PF01073">
    <property type="entry name" value="3Beta_HSD"/>
    <property type="match status" value="1"/>
</dbReference>
<dbReference type="GeneID" id="34613421"/>
<comment type="similarity">
    <text evidence="2">Belongs to the NAD(P)-dependent epimerase/dehydratase family. Dihydroflavonol-4-reductase subfamily.</text>
</comment>
<evidence type="ECO:0000256" key="3">
    <source>
        <dbReference type="SAM" id="MobiDB-lite"/>
    </source>
</evidence>
<evidence type="ECO:0000256" key="4">
    <source>
        <dbReference type="SAM" id="Phobius"/>
    </source>
</evidence>
<dbReference type="GO" id="GO:0000252">
    <property type="term" value="F:3-beta-hydroxysteroid dehydrogenase [NAD(P)+]/C4-decarboxylase activity"/>
    <property type="evidence" value="ECO:0007669"/>
    <property type="project" value="TreeGrafter"/>
</dbReference>
<keyword evidence="4" id="KW-0472">Membrane</keyword>
<evidence type="ECO:0000259" key="5">
    <source>
        <dbReference type="Pfam" id="PF01073"/>
    </source>
</evidence>
<protein>
    <recommendedName>
        <fullName evidence="5">3-beta hydroxysteroid dehydrogenase/isomerase domain-containing protein</fullName>
    </recommendedName>
</protein>
<dbReference type="AlphaFoldDB" id="A0A1L9SJY9"/>
<keyword evidence="7" id="KW-1185">Reference proteome</keyword>
<dbReference type="GO" id="GO:0006696">
    <property type="term" value="P:ergosterol biosynthetic process"/>
    <property type="evidence" value="ECO:0007669"/>
    <property type="project" value="TreeGrafter"/>
</dbReference>
<dbReference type="SUPFAM" id="SSF51735">
    <property type="entry name" value="NAD(P)-binding Rossmann-fold domains"/>
    <property type="match status" value="1"/>
</dbReference>
<evidence type="ECO:0000313" key="6">
    <source>
        <dbReference type="EMBL" id="OJJ47552.1"/>
    </source>
</evidence>
<feature type="compositionally biased region" description="Basic and acidic residues" evidence="3">
    <location>
        <begin position="329"/>
        <end position="339"/>
    </location>
</feature>
<dbReference type="GO" id="GO:0005783">
    <property type="term" value="C:endoplasmic reticulum"/>
    <property type="evidence" value="ECO:0007669"/>
    <property type="project" value="TreeGrafter"/>
</dbReference>
<name>A0A1L9SJY9_9EURO</name>
<dbReference type="VEuPathDB" id="FungiDB:ASPZODRAFT_1712425"/>
<dbReference type="EMBL" id="KV878340">
    <property type="protein sequence ID" value="OJJ47552.1"/>
    <property type="molecule type" value="Genomic_DNA"/>
</dbReference>
<evidence type="ECO:0000313" key="7">
    <source>
        <dbReference type="Proteomes" id="UP000184188"/>
    </source>
</evidence>
<dbReference type="RefSeq" id="XP_022582062.1">
    <property type="nucleotide sequence ID" value="XM_022726957.1"/>
</dbReference>
<feature type="transmembrane region" description="Helical" evidence="4">
    <location>
        <begin position="6"/>
        <end position="29"/>
    </location>
</feature>
<dbReference type="InterPro" id="IPR050425">
    <property type="entry name" value="NAD(P)_dehydrat-like"/>
</dbReference>
<keyword evidence="1" id="KW-0560">Oxidoreductase</keyword>
<feature type="transmembrane region" description="Helical" evidence="4">
    <location>
        <begin position="75"/>
        <end position="94"/>
    </location>
</feature>
<dbReference type="InterPro" id="IPR036291">
    <property type="entry name" value="NAD(P)-bd_dom_sf"/>
</dbReference>
<sequence length="484" mass="53753">MPEIISTTLWASGAIGLLVLYFCHVNRVLTTMPEEARRLSPHRWTVDEIREAYKRHIESPIDVAKSLPLKQQRRYIVVGGSGLVGGWIVTHLIARGENPATIRILDLQAPRQELLNQGVAYLKTDISDEASVENAFSQPWPQHVAHLQLTVFLTAAVLRSWERYKIYLPQCTKVNVDGTRNVVRAAKNAGTSCLISTSSGSVGIHRPWYWIAPWTKQPKRIVQIMSESMELPRRHDEFFGNYAVSKLASEKVVQGADDPQSNFRTGCIRPTNAVYGIGGYGSVTGTYLLSGNNPSWIPNIVQSWSNAENVSLAHLLYEQRLIELSALPSEEKTKEKDRSPTSSSSFSPSLPDIGGQVFVICDLGPAPAFKDIYLLLSTLSITPTTFPIVPAVPMMLLAYLVEAYAFLQYRYLSHFLSPVPSPLHQLQPATLNISQVHVLADDRGARKSPDQGGLGYNPPLTTMDGLCRELAEWNRRAGEKLALK</sequence>
<evidence type="ECO:0000256" key="1">
    <source>
        <dbReference type="ARBA" id="ARBA00023002"/>
    </source>
</evidence>
<proteinExistence type="inferred from homology"/>
<evidence type="ECO:0000256" key="2">
    <source>
        <dbReference type="ARBA" id="ARBA00023445"/>
    </source>
</evidence>
<organism evidence="6 7">
    <name type="scientific">Penicilliopsis zonata CBS 506.65</name>
    <dbReference type="NCBI Taxonomy" id="1073090"/>
    <lineage>
        <taxon>Eukaryota</taxon>
        <taxon>Fungi</taxon>
        <taxon>Dikarya</taxon>
        <taxon>Ascomycota</taxon>
        <taxon>Pezizomycotina</taxon>
        <taxon>Eurotiomycetes</taxon>
        <taxon>Eurotiomycetidae</taxon>
        <taxon>Eurotiales</taxon>
        <taxon>Aspergillaceae</taxon>
        <taxon>Penicilliopsis</taxon>
    </lineage>
</organism>
<dbReference type="Gene3D" id="3.40.50.720">
    <property type="entry name" value="NAD(P)-binding Rossmann-like Domain"/>
    <property type="match status" value="1"/>
</dbReference>
<keyword evidence="4" id="KW-1133">Transmembrane helix</keyword>
<dbReference type="STRING" id="1073090.A0A1L9SJY9"/>
<feature type="region of interest" description="Disordered" evidence="3">
    <location>
        <begin position="328"/>
        <end position="348"/>
    </location>
</feature>
<reference evidence="7" key="1">
    <citation type="journal article" date="2017" name="Genome Biol.">
        <title>Comparative genomics reveals high biological diversity and specific adaptations in the industrially and medically important fungal genus Aspergillus.</title>
        <authorList>
            <person name="de Vries R.P."/>
            <person name="Riley R."/>
            <person name="Wiebenga A."/>
            <person name="Aguilar-Osorio G."/>
            <person name="Amillis S."/>
            <person name="Uchima C.A."/>
            <person name="Anderluh G."/>
            <person name="Asadollahi M."/>
            <person name="Askin M."/>
            <person name="Barry K."/>
            <person name="Battaglia E."/>
            <person name="Bayram O."/>
            <person name="Benocci T."/>
            <person name="Braus-Stromeyer S.A."/>
            <person name="Caldana C."/>
            <person name="Canovas D."/>
            <person name="Cerqueira G.C."/>
            <person name="Chen F."/>
            <person name="Chen W."/>
            <person name="Choi C."/>
            <person name="Clum A."/>
            <person name="Dos Santos R.A."/>
            <person name="Damasio A.R."/>
            <person name="Diallinas G."/>
            <person name="Emri T."/>
            <person name="Fekete E."/>
            <person name="Flipphi M."/>
            <person name="Freyberg S."/>
            <person name="Gallo A."/>
            <person name="Gournas C."/>
            <person name="Habgood R."/>
            <person name="Hainaut M."/>
            <person name="Harispe M.L."/>
            <person name="Henrissat B."/>
            <person name="Hilden K.S."/>
            <person name="Hope R."/>
            <person name="Hossain A."/>
            <person name="Karabika E."/>
            <person name="Karaffa L."/>
            <person name="Karanyi Z."/>
            <person name="Krasevec N."/>
            <person name="Kuo A."/>
            <person name="Kusch H."/>
            <person name="LaButti K."/>
            <person name="Lagendijk E.L."/>
            <person name="Lapidus A."/>
            <person name="Levasseur A."/>
            <person name="Lindquist E."/>
            <person name="Lipzen A."/>
            <person name="Logrieco A.F."/>
            <person name="MacCabe A."/>
            <person name="Maekelae M.R."/>
            <person name="Malavazi I."/>
            <person name="Melin P."/>
            <person name="Meyer V."/>
            <person name="Mielnichuk N."/>
            <person name="Miskei M."/>
            <person name="Molnar A.P."/>
            <person name="Mule G."/>
            <person name="Ngan C.Y."/>
            <person name="Orejas M."/>
            <person name="Orosz E."/>
            <person name="Ouedraogo J.P."/>
            <person name="Overkamp K.M."/>
            <person name="Park H.-S."/>
            <person name="Perrone G."/>
            <person name="Piumi F."/>
            <person name="Punt P.J."/>
            <person name="Ram A.F."/>
            <person name="Ramon A."/>
            <person name="Rauscher S."/>
            <person name="Record E."/>
            <person name="Riano-Pachon D.M."/>
            <person name="Robert V."/>
            <person name="Roehrig J."/>
            <person name="Ruller R."/>
            <person name="Salamov A."/>
            <person name="Salih N.S."/>
            <person name="Samson R.A."/>
            <person name="Sandor E."/>
            <person name="Sanguinetti M."/>
            <person name="Schuetze T."/>
            <person name="Sepcic K."/>
            <person name="Shelest E."/>
            <person name="Sherlock G."/>
            <person name="Sophianopoulou V."/>
            <person name="Squina F.M."/>
            <person name="Sun H."/>
            <person name="Susca A."/>
            <person name="Todd R.B."/>
            <person name="Tsang A."/>
            <person name="Unkles S.E."/>
            <person name="van de Wiele N."/>
            <person name="van Rossen-Uffink D."/>
            <person name="Oliveira J.V."/>
            <person name="Vesth T.C."/>
            <person name="Visser J."/>
            <person name="Yu J.-H."/>
            <person name="Zhou M."/>
            <person name="Andersen M.R."/>
            <person name="Archer D.B."/>
            <person name="Baker S.E."/>
            <person name="Benoit I."/>
            <person name="Brakhage A.A."/>
            <person name="Braus G.H."/>
            <person name="Fischer R."/>
            <person name="Frisvad J.C."/>
            <person name="Goldman G.H."/>
            <person name="Houbraken J."/>
            <person name="Oakley B."/>
            <person name="Pocsi I."/>
            <person name="Scazzocchio C."/>
            <person name="Seiboth B."/>
            <person name="vanKuyk P.A."/>
            <person name="Wortman J."/>
            <person name="Dyer P.S."/>
            <person name="Grigoriev I.V."/>
        </authorList>
    </citation>
    <scope>NUCLEOTIDE SEQUENCE [LARGE SCALE GENOMIC DNA]</scope>
    <source>
        <strain evidence="7">CBS 506.65</strain>
    </source>
</reference>
<gene>
    <name evidence="6" type="ORF">ASPZODRAFT_1712425</name>
</gene>
<dbReference type="PANTHER" id="PTHR10366:SF447">
    <property type="entry name" value="HYDROXYSTEROID DEHYDROGENASE_ISOMERASE FAMILY PROTEIN, PUTATIVE (AFU_ORTHOLOGUE AFUA_1G06450)-RELATED"/>
    <property type="match status" value="1"/>
</dbReference>
<dbReference type="PANTHER" id="PTHR10366">
    <property type="entry name" value="NAD DEPENDENT EPIMERASE/DEHYDRATASE"/>
    <property type="match status" value="1"/>
</dbReference>
<dbReference type="InterPro" id="IPR002225">
    <property type="entry name" value="3Beta_OHSteriod_DH/Estase"/>
</dbReference>
<feature type="domain" description="3-beta hydroxysteroid dehydrogenase/isomerase" evidence="5">
    <location>
        <begin position="76"/>
        <end position="324"/>
    </location>
</feature>
<dbReference type="OrthoDB" id="10058185at2759"/>
<feature type="transmembrane region" description="Helical" evidence="4">
    <location>
        <begin position="388"/>
        <end position="407"/>
    </location>
</feature>
<keyword evidence="4" id="KW-0812">Transmembrane</keyword>
<accession>A0A1L9SJY9</accession>